<reference evidence="1 2" key="1">
    <citation type="journal article" date="2016" name="Front. Microbiol.">
        <title>Genome and transcriptome sequences reveal the specific parasitism of the nematophagous Purpureocillium lilacinum 36-1.</title>
        <authorList>
            <person name="Xie J."/>
            <person name="Li S."/>
            <person name="Mo C."/>
            <person name="Xiao X."/>
            <person name="Peng D."/>
            <person name="Wang G."/>
            <person name="Xiao Y."/>
        </authorList>
    </citation>
    <scope>NUCLEOTIDE SEQUENCE [LARGE SCALE GENOMIC DNA]</scope>
    <source>
        <strain evidence="1 2">36-1</strain>
    </source>
</reference>
<evidence type="ECO:0000313" key="1">
    <source>
        <dbReference type="EMBL" id="PWI68681.1"/>
    </source>
</evidence>
<dbReference type="AlphaFoldDB" id="A0A2U3E2E2"/>
<accession>A0A2U3E2E2</accession>
<protein>
    <submittedName>
        <fullName evidence="1">Uncharacterized protein</fullName>
    </submittedName>
</protein>
<evidence type="ECO:0000313" key="2">
    <source>
        <dbReference type="Proteomes" id="UP000245956"/>
    </source>
</evidence>
<dbReference type="EMBL" id="LCWV01000014">
    <property type="protein sequence ID" value="PWI68681.1"/>
    <property type="molecule type" value="Genomic_DNA"/>
</dbReference>
<proteinExistence type="predicted"/>
<dbReference type="Proteomes" id="UP000245956">
    <property type="component" value="Unassembled WGS sequence"/>
</dbReference>
<sequence length="102" mass="11341">MFGGDIAMFWAAGRRSWTSNSTSEEIDRFLAAVATGNGPRLECFHSKSTYPTLAYAYAVRQNRVRTSRTRLEPRLGAVDVAAEEEVGLYVKEPELRGVGLTR</sequence>
<organism evidence="1 2">
    <name type="scientific">Purpureocillium lilacinum</name>
    <name type="common">Paecilomyces lilacinus</name>
    <dbReference type="NCBI Taxonomy" id="33203"/>
    <lineage>
        <taxon>Eukaryota</taxon>
        <taxon>Fungi</taxon>
        <taxon>Dikarya</taxon>
        <taxon>Ascomycota</taxon>
        <taxon>Pezizomycotina</taxon>
        <taxon>Sordariomycetes</taxon>
        <taxon>Hypocreomycetidae</taxon>
        <taxon>Hypocreales</taxon>
        <taxon>Ophiocordycipitaceae</taxon>
        <taxon>Purpureocillium</taxon>
    </lineage>
</organism>
<comment type="caution">
    <text evidence="1">The sequence shown here is derived from an EMBL/GenBank/DDBJ whole genome shotgun (WGS) entry which is preliminary data.</text>
</comment>
<gene>
    <name evidence="1" type="ORF">PCL_01770</name>
</gene>
<name>A0A2U3E2E2_PURLI</name>